<dbReference type="Gene3D" id="3.40.50.1820">
    <property type="entry name" value="alpha/beta hydrolase"/>
    <property type="match status" value="1"/>
</dbReference>
<keyword evidence="5" id="KW-1185">Reference proteome</keyword>
<evidence type="ECO:0000256" key="1">
    <source>
        <dbReference type="ARBA" id="ARBA00022801"/>
    </source>
</evidence>
<protein>
    <submittedName>
        <fullName evidence="4">Prolyl oligopeptidase family protein</fullName>
    </submittedName>
</protein>
<name>A0A1I6BGV6_HYMAR</name>
<dbReference type="PANTHER" id="PTHR42776">
    <property type="entry name" value="SERINE PEPTIDASE S9 FAMILY MEMBER"/>
    <property type="match status" value="1"/>
</dbReference>
<evidence type="ECO:0000259" key="3">
    <source>
        <dbReference type="Pfam" id="PF00326"/>
    </source>
</evidence>
<dbReference type="EMBL" id="FOXS01000008">
    <property type="protein sequence ID" value="SFQ80121.1"/>
    <property type="molecule type" value="Genomic_DNA"/>
</dbReference>
<evidence type="ECO:0000313" key="5">
    <source>
        <dbReference type="Proteomes" id="UP000199029"/>
    </source>
</evidence>
<proteinExistence type="predicted"/>
<dbReference type="Pfam" id="PF00326">
    <property type="entry name" value="Peptidase_S9"/>
    <property type="match status" value="1"/>
</dbReference>
<feature type="region of interest" description="Disordered" evidence="2">
    <location>
        <begin position="171"/>
        <end position="192"/>
    </location>
</feature>
<evidence type="ECO:0000313" key="4">
    <source>
        <dbReference type="EMBL" id="SFQ80121.1"/>
    </source>
</evidence>
<dbReference type="PANTHER" id="PTHR42776:SF28">
    <property type="entry name" value="GLUTAMYL ENDOPEPTIDASE, CHLOROPLASTIC-RELATED"/>
    <property type="match status" value="1"/>
</dbReference>
<evidence type="ECO:0000256" key="2">
    <source>
        <dbReference type="SAM" id="MobiDB-lite"/>
    </source>
</evidence>
<dbReference type="Proteomes" id="UP000199029">
    <property type="component" value="Unassembled WGS sequence"/>
</dbReference>
<organism evidence="4 5">
    <name type="scientific">Hymenobacter arizonensis</name>
    <name type="common">Siccationidurans arizonensis</name>
    <dbReference type="NCBI Taxonomy" id="1227077"/>
    <lineage>
        <taxon>Bacteria</taxon>
        <taxon>Pseudomonadati</taxon>
        <taxon>Bacteroidota</taxon>
        <taxon>Cytophagia</taxon>
        <taxon>Cytophagales</taxon>
        <taxon>Hymenobacteraceae</taxon>
        <taxon>Hymenobacter</taxon>
    </lineage>
</organism>
<feature type="compositionally biased region" description="Polar residues" evidence="2">
    <location>
        <begin position="171"/>
        <end position="185"/>
    </location>
</feature>
<dbReference type="InterPro" id="IPR001375">
    <property type="entry name" value="Peptidase_S9_cat"/>
</dbReference>
<dbReference type="SUPFAM" id="SSF53474">
    <property type="entry name" value="alpha/beta-Hydrolases"/>
    <property type="match status" value="1"/>
</dbReference>
<dbReference type="STRING" id="1227077.SAMN04515668_4542"/>
<accession>A0A1I6BGV6</accession>
<dbReference type="InterPro" id="IPR011042">
    <property type="entry name" value="6-blade_b-propeller_TolB-like"/>
</dbReference>
<gene>
    <name evidence="4" type="ORF">SAMN04515668_4542</name>
</gene>
<reference evidence="5" key="1">
    <citation type="submission" date="2016-10" db="EMBL/GenBank/DDBJ databases">
        <authorList>
            <person name="Varghese N."/>
            <person name="Submissions S."/>
        </authorList>
    </citation>
    <scope>NUCLEOTIDE SEQUENCE [LARGE SCALE GENOMIC DNA]</scope>
    <source>
        <strain evidence="5">OR362-8,ATCC BAA-1266,JCM 13504</strain>
    </source>
</reference>
<dbReference type="InterPro" id="IPR029058">
    <property type="entry name" value="AB_hydrolase_fold"/>
</dbReference>
<dbReference type="GO" id="GO:0006508">
    <property type="term" value="P:proteolysis"/>
    <property type="evidence" value="ECO:0007669"/>
    <property type="project" value="InterPro"/>
</dbReference>
<sequence>MNEIRYQLPPIAITELVDAPALPIESVSHNKKWLLLKFVQGLKSLAELAQPEVRIAGLRINPHTNGPSRATFFSTLVLKSLVGEDEIVIQGLPEHAKIGSVSWSPDSRKIAFTIDNVSEGRIELWMVELIVGVAQRLSHIKLNGVFGHPFEWLADSEGLLVLAIPPNRQIPPSRSSIPQGPNIQENEGIKAPSRTHQDLIADADDEALLDFYATSHLMLIKTDGQTRSLSVTDTIQEIGPSPDGNHVLIKTKHRPYSRQLPVDNFPTRIDILTISDGSINNVANLPLDESLPLSFDVVPTGPRNHDWRHDVPATLFWVEAQDGGDPKNSVEIRDIVFILEAPFTATPQALVSLPLRYGGISWGTSTLALLCGLRWVDRKEILWRFNPTHPNELIKLSERSFEDVYSDPGIPALERNMYGRDILLTNSSGDSLYWIGAGASSEGERPFIDELNLVNGTRSRWWQSAGPYYEVPIAIIDVQEKVILTCRESQQDNPNCFLRNLITNQLVKVTNFPNPYPSLFGLNKKIIRYRRSDGVELSANLYLPVDYNPSDGALPTLLEAYPSEFRDRDNAGQLHGSPYKFINLYWGSSVYWVTQGYAVLEDLSIPIVGDGISEANDTYIEQLVASVQAAIEEAVRLGFVDPERIGIMGHSYGAFMVANLLAHSSIFKAGIARSGAYNRTLTPFGFQNEHRSYWEAPHVYNQMSPFNYADKIKAPLLLIHGEADNNPGTFPLQSVRFYNALKGHGATVRLVMLPLESHSYTARESIMHTLWEMNTWLNKYV</sequence>
<dbReference type="AlphaFoldDB" id="A0A1I6BGV6"/>
<feature type="domain" description="Peptidase S9 prolyl oligopeptidase catalytic" evidence="3">
    <location>
        <begin position="626"/>
        <end position="780"/>
    </location>
</feature>
<keyword evidence="1" id="KW-0378">Hydrolase</keyword>
<dbReference type="Gene3D" id="2.120.10.30">
    <property type="entry name" value="TolB, C-terminal domain"/>
    <property type="match status" value="1"/>
</dbReference>
<dbReference type="SUPFAM" id="SSF82171">
    <property type="entry name" value="DPP6 N-terminal domain-like"/>
    <property type="match status" value="1"/>
</dbReference>
<dbReference type="GO" id="GO:0004252">
    <property type="term" value="F:serine-type endopeptidase activity"/>
    <property type="evidence" value="ECO:0007669"/>
    <property type="project" value="TreeGrafter"/>
</dbReference>